<evidence type="ECO:0000313" key="3">
    <source>
        <dbReference type="Proteomes" id="UP001162060"/>
    </source>
</evidence>
<proteinExistence type="predicted"/>
<name>A0AAV1TP79_9STRA</name>
<dbReference type="AlphaFoldDB" id="A0AAV1TP79"/>
<organism evidence="2 3">
    <name type="scientific">Peronospora matthiolae</name>
    <dbReference type="NCBI Taxonomy" id="2874970"/>
    <lineage>
        <taxon>Eukaryota</taxon>
        <taxon>Sar</taxon>
        <taxon>Stramenopiles</taxon>
        <taxon>Oomycota</taxon>
        <taxon>Peronosporomycetes</taxon>
        <taxon>Peronosporales</taxon>
        <taxon>Peronosporaceae</taxon>
        <taxon>Peronospora</taxon>
    </lineage>
</organism>
<comment type="caution">
    <text evidence="2">The sequence shown here is derived from an EMBL/GenBank/DDBJ whole genome shotgun (WGS) entry which is preliminary data.</text>
</comment>
<protein>
    <submittedName>
        <fullName evidence="2">Uncharacterized protein</fullName>
    </submittedName>
</protein>
<accession>A0AAV1TP79</accession>
<evidence type="ECO:0000313" key="2">
    <source>
        <dbReference type="EMBL" id="CAK7923262.1"/>
    </source>
</evidence>
<feature type="region of interest" description="Disordered" evidence="1">
    <location>
        <begin position="22"/>
        <end position="42"/>
    </location>
</feature>
<dbReference type="EMBL" id="CAKLBY020000068">
    <property type="protein sequence ID" value="CAK7923262.1"/>
    <property type="molecule type" value="Genomic_DNA"/>
</dbReference>
<sequence>MAKMPAFDVKVAVESANSYFGTDDAYNGVPAPAQQDAAATPA</sequence>
<reference evidence="2" key="1">
    <citation type="submission" date="2024-01" db="EMBL/GenBank/DDBJ databases">
        <authorList>
            <person name="Webb A."/>
        </authorList>
    </citation>
    <scope>NUCLEOTIDE SEQUENCE</scope>
    <source>
        <strain evidence="2">Pm1</strain>
    </source>
</reference>
<evidence type="ECO:0000256" key="1">
    <source>
        <dbReference type="SAM" id="MobiDB-lite"/>
    </source>
</evidence>
<feature type="compositionally biased region" description="Low complexity" evidence="1">
    <location>
        <begin position="30"/>
        <end position="42"/>
    </location>
</feature>
<gene>
    <name evidence="2" type="ORF">PM001_LOCUS8412</name>
</gene>
<dbReference type="Proteomes" id="UP001162060">
    <property type="component" value="Unassembled WGS sequence"/>
</dbReference>